<feature type="domain" description="SH3b" evidence="2">
    <location>
        <begin position="43"/>
        <end position="106"/>
    </location>
</feature>
<evidence type="ECO:0000313" key="3">
    <source>
        <dbReference type="EMBL" id="KUG27548.1"/>
    </source>
</evidence>
<proteinExistence type="predicted"/>
<dbReference type="InterPro" id="IPR003646">
    <property type="entry name" value="SH3-like_bac-type"/>
</dbReference>
<protein>
    <recommendedName>
        <fullName evidence="2">SH3b domain-containing protein</fullName>
    </recommendedName>
</protein>
<dbReference type="EMBL" id="LNQE01000317">
    <property type="protein sequence ID" value="KUG27548.1"/>
    <property type="molecule type" value="Genomic_DNA"/>
</dbReference>
<feature type="compositionally biased region" description="Acidic residues" evidence="1">
    <location>
        <begin position="131"/>
        <end position="140"/>
    </location>
</feature>
<feature type="region of interest" description="Disordered" evidence="1">
    <location>
        <begin position="107"/>
        <end position="140"/>
    </location>
</feature>
<comment type="caution">
    <text evidence="3">The sequence shown here is derived from an EMBL/GenBank/DDBJ whole genome shotgun (WGS) entry which is preliminary data.</text>
</comment>
<evidence type="ECO:0000259" key="2">
    <source>
        <dbReference type="PROSITE" id="PS51781"/>
    </source>
</evidence>
<evidence type="ECO:0000256" key="1">
    <source>
        <dbReference type="SAM" id="MobiDB-lite"/>
    </source>
</evidence>
<sequence length="140" mass="14840">MPVRSLTLRVALLMACACLPACSVSIGTKPAPAPEPSAAAAPVRVERVTIQGLNLRQGPSSKNAVIGSLDRDEMVTVFDRQGNWIRVRTADGREGFAYGAYLTGFDIRPAKPRTGKGSAAPGGQDTSGALTEEEEQELWN</sequence>
<dbReference type="Pfam" id="PF08239">
    <property type="entry name" value="SH3_3"/>
    <property type="match status" value="1"/>
</dbReference>
<gene>
    <name evidence="3" type="ORF">ASZ90_002605</name>
</gene>
<organism evidence="3">
    <name type="scientific">hydrocarbon metagenome</name>
    <dbReference type="NCBI Taxonomy" id="938273"/>
    <lineage>
        <taxon>unclassified sequences</taxon>
        <taxon>metagenomes</taxon>
        <taxon>ecological metagenomes</taxon>
    </lineage>
</organism>
<dbReference type="PROSITE" id="PS51781">
    <property type="entry name" value="SH3B"/>
    <property type="match status" value="1"/>
</dbReference>
<dbReference type="SMART" id="SM00287">
    <property type="entry name" value="SH3b"/>
    <property type="match status" value="1"/>
</dbReference>
<accession>A0A0W8G3E6</accession>
<dbReference type="AlphaFoldDB" id="A0A0W8G3E6"/>
<reference evidence="3" key="1">
    <citation type="journal article" date="2015" name="Proc. Natl. Acad. Sci. U.S.A.">
        <title>Networks of energetic and metabolic interactions define dynamics in microbial communities.</title>
        <authorList>
            <person name="Embree M."/>
            <person name="Liu J.K."/>
            <person name="Al-Bassam M.M."/>
            <person name="Zengler K."/>
        </authorList>
    </citation>
    <scope>NUCLEOTIDE SEQUENCE</scope>
</reference>
<dbReference type="Gene3D" id="2.30.30.40">
    <property type="entry name" value="SH3 Domains"/>
    <property type="match status" value="1"/>
</dbReference>
<name>A0A0W8G3E6_9ZZZZ</name>